<evidence type="ECO:0000313" key="2">
    <source>
        <dbReference type="EMBL" id="THU90818.1"/>
    </source>
</evidence>
<organism evidence="2 3">
    <name type="scientific">Dendrothele bispora (strain CBS 962.96)</name>
    <dbReference type="NCBI Taxonomy" id="1314807"/>
    <lineage>
        <taxon>Eukaryota</taxon>
        <taxon>Fungi</taxon>
        <taxon>Dikarya</taxon>
        <taxon>Basidiomycota</taxon>
        <taxon>Agaricomycotina</taxon>
        <taxon>Agaricomycetes</taxon>
        <taxon>Agaricomycetidae</taxon>
        <taxon>Agaricales</taxon>
        <taxon>Agaricales incertae sedis</taxon>
        <taxon>Dendrothele</taxon>
    </lineage>
</organism>
<gene>
    <name evidence="2" type="ORF">K435DRAFT_863955</name>
</gene>
<dbReference type="EMBL" id="ML179324">
    <property type="protein sequence ID" value="THU90818.1"/>
    <property type="molecule type" value="Genomic_DNA"/>
</dbReference>
<dbReference type="AlphaFoldDB" id="A0A4S8LPS3"/>
<protein>
    <submittedName>
        <fullName evidence="2">Uncharacterized protein</fullName>
    </submittedName>
</protein>
<sequence>MVAQEISTISLMDQTRYVNQTFYRDYGLEAKILRGAYSMHNIKELTAHKTTRTDYPTGKKQKIKKQNLRNAQEQ</sequence>
<evidence type="ECO:0000313" key="3">
    <source>
        <dbReference type="Proteomes" id="UP000297245"/>
    </source>
</evidence>
<dbReference type="Proteomes" id="UP000297245">
    <property type="component" value="Unassembled WGS sequence"/>
</dbReference>
<name>A0A4S8LPS3_DENBC</name>
<proteinExistence type="predicted"/>
<reference evidence="2 3" key="1">
    <citation type="journal article" date="2019" name="Nat. Ecol. Evol.">
        <title>Megaphylogeny resolves global patterns of mushroom evolution.</title>
        <authorList>
            <person name="Varga T."/>
            <person name="Krizsan K."/>
            <person name="Foldi C."/>
            <person name="Dima B."/>
            <person name="Sanchez-Garcia M."/>
            <person name="Sanchez-Ramirez S."/>
            <person name="Szollosi G.J."/>
            <person name="Szarkandi J.G."/>
            <person name="Papp V."/>
            <person name="Albert L."/>
            <person name="Andreopoulos W."/>
            <person name="Angelini C."/>
            <person name="Antonin V."/>
            <person name="Barry K.W."/>
            <person name="Bougher N.L."/>
            <person name="Buchanan P."/>
            <person name="Buyck B."/>
            <person name="Bense V."/>
            <person name="Catcheside P."/>
            <person name="Chovatia M."/>
            <person name="Cooper J."/>
            <person name="Damon W."/>
            <person name="Desjardin D."/>
            <person name="Finy P."/>
            <person name="Geml J."/>
            <person name="Haridas S."/>
            <person name="Hughes K."/>
            <person name="Justo A."/>
            <person name="Karasinski D."/>
            <person name="Kautmanova I."/>
            <person name="Kiss B."/>
            <person name="Kocsube S."/>
            <person name="Kotiranta H."/>
            <person name="LaButti K.M."/>
            <person name="Lechner B.E."/>
            <person name="Liimatainen K."/>
            <person name="Lipzen A."/>
            <person name="Lukacs Z."/>
            <person name="Mihaltcheva S."/>
            <person name="Morgado L.N."/>
            <person name="Niskanen T."/>
            <person name="Noordeloos M.E."/>
            <person name="Ohm R.A."/>
            <person name="Ortiz-Santana B."/>
            <person name="Ovrebo C."/>
            <person name="Racz N."/>
            <person name="Riley R."/>
            <person name="Savchenko A."/>
            <person name="Shiryaev A."/>
            <person name="Soop K."/>
            <person name="Spirin V."/>
            <person name="Szebenyi C."/>
            <person name="Tomsovsky M."/>
            <person name="Tulloss R.E."/>
            <person name="Uehling J."/>
            <person name="Grigoriev I.V."/>
            <person name="Vagvolgyi C."/>
            <person name="Papp T."/>
            <person name="Martin F.M."/>
            <person name="Miettinen O."/>
            <person name="Hibbett D.S."/>
            <person name="Nagy L.G."/>
        </authorList>
    </citation>
    <scope>NUCLEOTIDE SEQUENCE [LARGE SCALE GENOMIC DNA]</scope>
    <source>
        <strain evidence="2 3">CBS 962.96</strain>
    </source>
</reference>
<keyword evidence="3" id="KW-1185">Reference proteome</keyword>
<evidence type="ECO:0000256" key="1">
    <source>
        <dbReference type="SAM" id="MobiDB-lite"/>
    </source>
</evidence>
<accession>A0A4S8LPS3</accession>
<feature type="region of interest" description="Disordered" evidence="1">
    <location>
        <begin position="50"/>
        <end position="74"/>
    </location>
</feature>